<dbReference type="PATRIC" id="fig|1423802.4.peg.424"/>
<evidence type="ECO:0000313" key="3">
    <source>
        <dbReference type="Proteomes" id="UP000051256"/>
    </source>
</evidence>
<protein>
    <recommendedName>
        <fullName evidence="4">DUF2507 domain-containing protein</fullName>
    </recommendedName>
</protein>
<dbReference type="InterPro" id="IPR019642">
    <property type="entry name" value="DUF2507"/>
</dbReference>
<proteinExistence type="predicted"/>
<dbReference type="InterPro" id="IPR024096">
    <property type="entry name" value="NO_sig/Golgi_transp_ligand-bd"/>
</dbReference>
<dbReference type="SUPFAM" id="SSF111126">
    <property type="entry name" value="Ligand-binding domain in the NO signalling and Golgi transport"/>
    <property type="match status" value="1"/>
</dbReference>
<dbReference type="Pfam" id="PF10702">
    <property type="entry name" value="DUF2507"/>
    <property type="match status" value="1"/>
</dbReference>
<gene>
    <name evidence="2" type="ORF">FC56_GL000413</name>
</gene>
<organism evidence="2 3">
    <name type="scientific">Lentilactobacillus senioris DSM 24302 = JCM 17472</name>
    <dbReference type="NCBI Taxonomy" id="1423802"/>
    <lineage>
        <taxon>Bacteria</taxon>
        <taxon>Bacillati</taxon>
        <taxon>Bacillota</taxon>
        <taxon>Bacilli</taxon>
        <taxon>Lactobacillales</taxon>
        <taxon>Lactobacillaceae</taxon>
        <taxon>Lentilactobacillus</taxon>
    </lineage>
</organism>
<comment type="caution">
    <text evidence="2">The sequence shown here is derived from an EMBL/GenBank/DDBJ whole genome shotgun (WGS) entry which is preliminary data.</text>
</comment>
<dbReference type="STRING" id="1423802.FC56_GL000413"/>
<dbReference type="RefSeq" id="WP_056978230.1">
    <property type="nucleotide sequence ID" value="NZ_AYZR01000008.1"/>
</dbReference>
<evidence type="ECO:0000256" key="1">
    <source>
        <dbReference type="SAM" id="MobiDB-lite"/>
    </source>
</evidence>
<feature type="region of interest" description="Disordered" evidence="1">
    <location>
        <begin position="144"/>
        <end position="166"/>
    </location>
</feature>
<reference evidence="2 3" key="1">
    <citation type="journal article" date="2015" name="Genome Announc.">
        <title>Expanding the biotechnology potential of lactobacilli through comparative genomics of 213 strains and associated genera.</title>
        <authorList>
            <person name="Sun Z."/>
            <person name="Harris H.M."/>
            <person name="McCann A."/>
            <person name="Guo C."/>
            <person name="Argimon S."/>
            <person name="Zhang W."/>
            <person name="Yang X."/>
            <person name="Jeffery I.B."/>
            <person name="Cooney J.C."/>
            <person name="Kagawa T.F."/>
            <person name="Liu W."/>
            <person name="Song Y."/>
            <person name="Salvetti E."/>
            <person name="Wrobel A."/>
            <person name="Rasinkangas P."/>
            <person name="Parkhill J."/>
            <person name="Rea M.C."/>
            <person name="O'Sullivan O."/>
            <person name="Ritari J."/>
            <person name="Douillard F.P."/>
            <person name="Paul Ross R."/>
            <person name="Yang R."/>
            <person name="Briner A.E."/>
            <person name="Felis G.E."/>
            <person name="de Vos W.M."/>
            <person name="Barrangou R."/>
            <person name="Klaenhammer T.R."/>
            <person name="Caufield P.W."/>
            <person name="Cui Y."/>
            <person name="Zhang H."/>
            <person name="O'Toole P.W."/>
        </authorList>
    </citation>
    <scope>NUCLEOTIDE SEQUENCE [LARGE SCALE GENOMIC DNA]</scope>
    <source>
        <strain evidence="2 3">DSM 24302</strain>
    </source>
</reference>
<name>A0A0R2CRD8_9LACO</name>
<dbReference type="AlphaFoldDB" id="A0A0R2CRD8"/>
<accession>A0A0R2CRD8</accession>
<evidence type="ECO:0000313" key="2">
    <source>
        <dbReference type="EMBL" id="KRM93696.1"/>
    </source>
</evidence>
<evidence type="ECO:0008006" key="4">
    <source>
        <dbReference type="Google" id="ProtNLM"/>
    </source>
</evidence>
<sequence>MDSQTYKQILNDDQLNSLLGQELIRDDLLPEILGTEIHQLSYWAGKRLARKYQLADLEAISTFFLQFNLGNLNLTKRTAHKINWTLTGKIVTKRIDAIDDVDFFLEAGIIAQNVTEILETPAESEVMKVNKGKGTVIIETEIGDPKNYQPSEGTPFELDLQNSESE</sequence>
<dbReference type="Gene3D" id="3.30.1380.20">
    <property type="entry name" value="Trafficking protein particle complex subunit 3"/>
    <property type="match status" value="1"/>
</dbReference>
<keyword evidence="3" id="KW-1185">Reference proteome</keyword>
<dbReference type="Proteomes" id="UP000051256">
    <property type="component" value="Unassembled WGS sequence"/>
</dbReference>
<dbReference type="EMBL" id="AYZR01000008">
    <property type="protein sequence ID" value="KRM93696.1"/>
    <property type="molecule type" value="Genomic_DNA"/>
</dbReference>